<feature type="non-terminal residue" evidence="2">
    <location>
        <position position="1"/>
    </location>
</feature>
<evidence type="ECO:0000313" key="2">
    <source>
        <dbReference type="EMBL" id="CAB4013408.1"/>
    </source>
</evidence>
<evidence type="ECO:0000313" key="3">
    <source>
        <dbReference type="Proteomes" id="UP001152795"/>
    </source>
</evidence>
<dbReference type="OrthoDB" id="5988745at2759"/>
<accession>A0A7D9INA0</accession>
<name>A0A7D9INA0_PARCT</name>
<keyword evidence="3" id="KW-1185">Reference proteome</keyword>
<gene>
    <name evidence="2" type="ORF">PACLA_8A002265</name>
</gene>
<organism evidence="2 3">
    <name type="scientific">Paramuricea clavata</name>
    <name type="common">Red gorgonian</name>
    <name type="synonym">Violescent sea-whip</name>
    <dbReference type="NCBI Taxonomy" id="317549"/>
    <lineage>
        <taxon>Eukaryota</taxon>
        <taxon>Metazoa</taxon>
        <taxon>Cnidaria</taxon>
        <taxon>Anthozoa</taxon>
        <taxon>Octocorallia</taxon>
        <taxon>Malacalcyonacea</taxon>
        <taxon>Plexauridae</taxon>
        <taxon>Paramuricea</taxon>
    </lineage>
</organism>
<dbReference type="EMBL" id="CACRXK020007874">
    <property type="protein sequence ID" value="CAB4013408.1"/>
    <property type="molecule type" value="Genomic_DNA"/>
</dbReference>
<protein>
    <submittedName>
        <fullName evidence="2">Uncharacterized protein</fullName>
    </submittedName>
</protein>
<evidence type="ECO:0000256" key="1">
    <source>
        <dbReference type="SAM" id="MobiDB-lite"/>
    </source>
</evidence>
<feature type="region of interest" description="Disordered" evidence="1">
    <location>
        <begin position="86"/>
        <end position="114"/>
    </location>
</feature>
<proteinExistence type="predicted"/>
<dbReference type="Proteomes" id="UP001152795">
    <property type="component" value="Unassembled WGS sequence"/>
</dbReference>
<comment type="caution">
    <text evidence="2">The sequence shown here is derived from an EMBL/GenBank/DDBJ whole genome shotgun (WGS) entry which is preliminary data.</text>
</comment>
<sequence>KLHRRKHSVDITASLNDASRQELKKGLIPECMSPEESETDEASDAESGSDEEERQEPRRKTKKIYVRPLSWRSKRFSEFLASLDRKAQRRRSDKSTMMTMKRQEGQVIVCDPPSGIPNWMKVLQ</sequence>
<dbReference type="AlphaFoldDB" id="A0A7D9INA0"/>
<feature type="region of interest" description="Disordered" evidence="1">
    <location>
        <begin position="1"/>
        <end position="63"/>
    </location>
</feature>
<feature type="compositionally biased region" description="Acidic residues" evidence="1">
    <location>
        <begin position="33"/>
        <end position="54"/>
    </location>
</feature>
<reference evidence="2" key="1">
    <citation type="submission" date="2020-04" db="EMBL/GenBank/DDBJ databases">
        <authorList>
            <person name="Alioto T."/>
            <person name="Alioto T."/>
            <person name="Gomez Garrido J."/>
        </authorList>
    </citation>
    <scope>NUCLEOTIDE SEQUENCE</scope>
    <source>
        <strain evidence="2">A484AB</strain>
    </source>
</reference>